<keyword evidence="10" id="KW-1185">Reference proteome</keyword>
<feature type="signal peptide" evidence="8">
    <location>
        <begin position="1"/>
        <end position="18"/>
    </location>
</feature>
<evidence type="ECO:0000256" key="7">
    <source>
        <dbReference type="ARBA" id="ARBA00023237"/>
    </source>
</evidence>
<evidence type="ECO:0000256" key="5">
    <source>
        <dbReference type="ARBA" id="ARBA00022692"/>
    </source>
</evidence>
<dbReference type="SUPFAM" id="SSF56954">
    <property type="entry name" value="Outer membrane efflux proteins (OEP)"/>
    <property type="match status" value="1"/>
</dbReference>
<proteinExistence type="inferred from homology"/>
<dbReference type="InterPro" id="IPR003423">
    <property type="entry name" value="OMP_efflux"/>
</dbReference>
<evidence type="ECO:0000256" key="1">
    <source>
        <dbReference type="ARBA" id="ARBA00004442"/>
    </source>
</evidence>
<name>A0A1I6L4L9_9BACT</name>
<keyword evidence="6" id="KW-0472">Membrane</keyword>
<comment type="similarity">
    <text evidence="2">Belongs to the outer membrane factor (OMF) (TC 1.B.17) family.</text>
</comment>
<dbReference type="GO" id="GO:0015288">
    <property type="term" value="F:porin activity"/>
    <property type="evidence" value="ECO:0007669"/>
    <property type="project" value="TreeGrafter"/>
</dbReference>
<protein>
    <submittedName>
        <fullName evidence="9">Outer membrane protein TolC</fullName>
    </submittedName>
</protein>
<keyword evidence="4" id="KW-1134">Transmembrane beta strand</keyword>
<keyword evidence="5" id="KW-0812">Transmembrane</keyword>
<keyword evidence="3" id="KW-0813">Transport</keyword>
<reference evidence="9 10" key="1">
    <citation type="submission" date="2016-10" db="EMBL/GenBank/DDBJ databases">
        <authorList>
            <person name="de Groot N.N."/>
        </authorList>
    </citation>
    <scope>NUCLEOTIDE SEQUENCE [LARGE SCALE GENOMIC DNA]</scope>
    <source>
        <strain evidence="9 10">DSM 21001</strain>
    </source>
</reference>
<evidence type="ECO:0000256" key="3">
    <source>
        <dbReference type="ARBA" id="ARBA00022448"/>
    </source>
</evidence>
<dbReference type="PANTHER" id="PTHR30026:SF23">
    <property type="entry name" value="TO APRF-PUTATIVE OUTER MEMBRANE EFFLUX PROTEIN OR SECRETED ALKALINE PHOSPHATASE-RELATED"/>
    <property type="match status" value="1"/>
</dbReference>
<dbReference type="GO" id="GO:1990281">
    <property type="term" value="C:efflux pump complex"/>
    <property type="evidence" value="ECO:0007669"/>
    <property type="project" value="TreeGrafter"/>
</dbReference>
<feature type="chain" id="PRO_5011601802" evidence="8">
    <location>
        <begin position="19"/>
        <end position="577"/>
    </location>
</feature>
<keyword evidence="8" id="KW-0732">Signal</keyword>
<dbReference type="RefSeq" id="WP_175528809.1">
    <property type="nucleotide sequence ID" value="NZ_FOZL01000001.1"/>
</dbReference>
<evidence type="ECO:0000256" key="4">
    <source>
        <dbReference type="ARBA" id="ARBA00022452"/>
    </source>
</evidence>
<dbReference type="PANTHER" id="PTHR30026">
    <property type="entry name" value="OUTER MEMBRANE PROTEIN TOLC"/>
    <property type="match status" value="1"/>
</dbReference>
<accession>A0A1I6L4L9</accession>
<dbReference type="InterPro" id="IPR051906">
    <property type="entry name" value="TolC-like"/>
</dbReference>
<sequence>MKPLILILLFFVASGLPAQTPTVSLANPASPALPPAVLLEVAPRVGITSEVDLTLSDMIQAVLANNRDIEVARLSRLKASLNLHVAKGYFDPVVGGNAYSLRQVSPVTSSLGGGTNGAVTQKEIFADPQISGNSRWLGTTYKLDFSSSRVNSSNTYNTLNPTYPTAATLNLTQPLWGGLLFDQNRERLSVARRNVAQTEEQFRQHIIDVTTQGVHAYLELDYALRNLNVQIEAVRLAEKQDASNRRQVEQGTQAPVDVIQTQTQMSTYQQNVFNAQQQVTQAENTLKALMLPNRADPLWNAALKTSIHADQATPIPTLAEALSQALSERPDLKAGQIAVQVSGLDARLAKEQTKPQVNLTAQVGTQGLSGENVAQSSDLLGSLFAPLFTRVNDLSTLAGLPALPTTGSGSTTSVPGFFLGGYGQSLQNLRDGRFPTVKIGLQVSFPIANRTARAQEQIAKANVKQATTQQQQLEMTVESEVRNSLQRLTNADLLLNAAQRTAQLAQQQYESEQRQFKAGTSSVFLILQRQTELINAKLREIRASADRGEAEADFDQATANTLHRQNIDIVAEARKKP</sequence>
<organism evidence="9 10">
    <name type="scientific">Granulicella pectinivorans</name>
    <dbReference type="NCBI Taxonomy" id="474950"/>
    <lineage>
        <taxon>Bacteria</taxon>
        <taxon>Pseudomonadati</taxon>
        <taxon>Acidobacteriota</taxon>
        <taxon>Terriglobia</taxon>
        <taxon>Terriglobales</taxon>
        <taxon>Acidobacteriaceae</taxon>
        <taxon>Granulicella</taxon>
    </lineage>
</organism>
<evidence type="ECO:0000256" key="6">
    <source>
        <dbReference type="ARBA" id="ARBA00023136"/>
    </source>
</evidence>
<evidence type="ECO:0000256" key="8">
    <source>
        <dbReference type="SAM" id="SignalP"/>
    </source>
</evidence>
<keyword evidence="7" id="KW-0998">Cell outer membrane</keyword>
<dbReference type="GO" id="GO:0009279">
    <property type="term" value="C:cell outer membrane"/>
    <property type="evidence" value="ECO:0007669"/>
    <property type="project" value="UniProtKB-SubCell"/>
</dbReference>
<gene>
    <name evidence="9" type="ORF">SAMN05421771_0256</name>
</gene>
<dbReference type="Proteomes" id="UP000199024">
    <property type="component" value="Unassembled WGS sequence"/>
</dbReference>
<dbReference type="AlphaFoldDB" id="A0A1I6L4L9"/>
<dbReference type="GO" id="GO:0015562">
    <property type="term" value="F:efflux transmembrane transporter activity"/>
    <property type="evidence" value="ECO:0007669"/>
    <property type="project" value="InterPro"/>
</dbReference>
<dbReference type="Gene3D" id="1.20.1600.10">
    <property type="entry name" value="Outer membrane efflux proteins (OEP)"/>
    <property type="match status" value="1"/>
</dbReference>
<comment type="subcellular location">
    <subcellularLocation>
        <location evidence="1">Cell outer membrane</location>
    </subcellularLocation>
</comment>
<dbReference type="STRING" id="474950.SAMN05421771_0256"/>
<evidence type="ECO:0000313" key="9">
    <source>
        <dbReference type="EMBL" id="SFR98433.1"/>
    </source>
</evidence>
<evidence type="ECO:0000256" key="2">
    <source>
        <dbReference type="ARBA" id="ARBA00007613"/>
    </source>
</evidence>
<dbReference type="Pfam" id="PF02321">
    <property type="entry name" value="OEP"/>
    <property type="match status" value="2"/>
</dbReference>
<evidence type="ECO:0000313" key="10">
    <source>
        <dbReference type="Proteomes" id="UP000199024"/>
    </source>
</evidence>
<dbReference type="EMBL" id="FOZL01000001">
    <property type="protein sequence ID" value="SFR98433.1"/>
    <property type="molecule type" value="Genomic_DNA"/>
</dbReference>